<reference evidence="1 2" key="1">
    <citation type="submission" date="2024-05" db="EMBL/GenBank/DDBJ databases">
        <authorList>
            <person name="Wallberg A."/>
        </authorList>
    </citation>
    <scope>NUCLEOTIDE SEQUENCE [LARGE SCALE GENOMIC DNA]</scope>
</reference>
<protein>
    <submittedName>
        <fullName evidence="1">Uncharacterized protein</fullName>
    </submittedName>
</protein>
<comment type="caution">
    <text evidence="1">The sequence shown here is derived from an EMBL/GenBank/DDBJ whole genome shotgun (WGS) entry which is preliminary data.</text>
</comment>
<evidence type="ECO:0000313" key="1">
    <source>
        <dbReference type="EMBL" id="CAL4154389.1"/>
    </source>
</evidence>
<organism evidence="1 2">
    <name type="scientific">Meganyctiphanes norvegica</name>
    <name type="common">Northern krill</name>
    <name type="synonym">Thysanopoda norvegica</name>
    <dbReference type="NCBI Taxonomy" id="48144"/>
    <lineage>
        <taxon>Eukaryota</taxon>
        <taxon>Metazoa</taxon>
        <taxon>Ecdysozoa</taxon>
        <taxon>Arthropoda</taxon>
        <taxon>Crustacea</taxon>
        <taxon>Multicrustacea</taxon>
        <taxon>Malacostraca</taxon>
        <taxon>Eumalacostraca</taxon>
        <taxon>Eucarida</taxon>
        <taxon>Euphausiacea</taxon>
        <taxon>Euphausiidae</taxon>
        <taxon>Meganyctiphanes</taxon>
    </lineage>
</organism>
<keyword evidence="2" id="KW-1185">Reference proteome</keyword>
<gene>
    <name evidence="1" type="ORF">MNOR_LOCUS31329</name>
</gene>
<dbReference type="AlphaFoldDB" id="A0AAV2RZH0"/>
<evidence type="ECO:0000313" key="2">
    <source>
        <dbReference type="Proteomes" id="UP001497623"/>
    </source>
</evidence>
<accession>A0AAV2RZH0</accession>
<feature type="non-terminal residue" evidence="1">
    <location>
        <position position="156"/>
    </location>
</feature>
<dbReference type="EMBL" id="CAXKWB010040168">
    <property type="protein sequence ID" value="CAL4154389.1"/>
    <property type="molecule type" value="Genomic_DNA"/>
</dbReference>
<name>A0AAV2RZH0_MEGNR</name>
<sequence length="156" mass="17631">MGVISKLEELAQVQTEELAQTFLDSLDHIFTYSKVTIVNRLKERNMETLKPLREALLVELIKTYPEYTGKTPVDRMKQNTISEDIFILGSSLANTGNGQTGKHFDLDKVFNIKKNEKPSLSTEQMENITDLGTVLVIVTDLKTTVENLQTTVENLQ</sequence>
<dbReference type="Proteomes" id="UP001497623">
    <property type="component" value="Unassembled WGS sequence"/>
</dbReference>
<proteinExistence type="predicted"/>